<gene>
    <name evidence="1" type="ORF">HMPREF0742_02385</name>
</gene>
<accession>U7UXY9</accession>
<reference evidence="1 2" key="1">
    <citation type="submission" date="2013-08" db="EMBL/GenBank/DDBJ databases">
        <authorList>
            <person name="Weinstock G."/>
            <person name="Sodergren E."/>
            <person name="Wylie T."/>
            <person name="Fulton L."/>
            <person name="Fulton R."/>
            <person name="Fronick C."/>
            <person name="O'Laughlin M."/>
            <person name="Godfrey J."/>
            <person name="Miner T."/>
            <person name="Herter B."/>
            <person name="Appelbaum E."/>
            <person name="Cordes M."/>
            <person name="Lek S."/>
            <person name="Wollam A."/>
            <person name="Pepin K.H."/>
            <person name="Palsikar V.B."/>
            <person name="Mitreva M."/>
            <person name="Wilson R.K."/>
        </authorList>
    </citation>
    <scope>NUCLEOTIDE SEQUENCE [LARGE SCALE GENOMIC DNA]</scope>
    <source>
        <strain evidence="1 2">F0184</strain>
    </source>
</reference>
<dbReference type="EMBL" id="AXZG01000066">
    <property type="protein sequence ID" value="ERT64185.1"/>
    <property type="molecule type" value="Genomic_DNA"/>
</dbReference>
<dbReference type="HOGENOM" id="CLU_3257311_0_0_11"/>
<evidence type="ECO:0000313" key="1">
    <source>
        <dbReference type="EMBL" id="ERT64185.1"/>
    </source>
</evidence>
<organism evidence="1 2">
    <name type="scientific">Rothia aeria F0184</name>
    <dbReference type="NCBI Taxonomy" id="888019"/>
    <lineage>
        <taxon>Bacteria</taxon>
        <taxon>Bacillati</taxon>
        <taxon>Actinomycetota</taxon>
        <taxon>Actinomycetes</taxon>
        <taxon>Micrococcales</taxon>
        <taxon>Micrococcaceae</taxon>
        <taxon>Rothia</taxon>
    </lineage>
</organism>
<comment type="caution">
    <text evidence="1">The sequence shown here is derived from an EMBL/GenBank/DDBJ whole genome shotgun (WGS) entry which is preliminary data.</text>
</comment>
<sequence length="42" mass="4502">MADARSPIGIFRIRRVPGQGMQGVKLGAGFAPDSVQMRYPLG</sequence>
<dbReference type="Proteomes" id="UP000017174">
    <property type="component" value="Unassembled WGS sequence"/>
</dbReference>
<name>U7UXY9_9MICC</name>
<proteinExistence type="predicted"/>
<protein>
    <submittedName>
        <fullName evidence="1">Uncharacterized protein</fullName>
    </submittedName>
</protein>
<evidence type="ECO:0000313" key="2">
    <source>
        <dbReference type="Proteomes" id="UP000017174"/>
    </source>
</evidence>
<dbReference type="AlphaFoldDB" id="U7UXY9"/>